<dbReference type="Gene3D" id="1.20.1250.20">
    <property type="entry name" value="MFS general substrate transporter like domains"/>
    <property type="match status" value="2"/>
</dbReference>
<evidence type="ECO:0000313" key="3">
    <source>
        <dbReference type="EMBL" id="SOE08415.1"/>
    </source>
</evidence>
<keyword evidence="2" id="KW-1133">Transmembrane helix</keyword>
<dbReference type="InterPro" id="IPR039672">
    <property type="entry name" value="MFS_2"/>
</dbReference>
<dbReference type="SUPFAM" id="SSF103473">
    <property type="entry name" value="MFS general substrate transporter"/>
    <property type="match status" value="1"/>
</dbReference>
<protein>
    <submittedName>
        <fullName evidence="3">Na+/melibiose symporter-like transporter</fullName>
    </submittedName>
</protein>
<feature type="transmembrane region" description="Helical" evidence="2">
    <location>
        <begin position="68"/>
        <end position="86"/>
    </location>
</feature>
<feature type="transmembrane region" description="Helical" evidence="2">
    <location>
        <begin position="316"/>
        <end position="333"/>
    </location>
</feature>
<dbReference type="GO" id="GO:0008643">
    <property type="term" value="P:carbohydrate transport"/>
    <property type="evidence" value="ECO:0007669"/>
    <property type="project" value="InterPro"/>
</dbReference>
<dbReference type="InterPro" id="IPR036259">
    <property type="entry name" value="MFS_trans_sf"/>
</dbReference>
<feature type="transmembrane region" description="Helical" evidence="2">
    <location>
        <begin position="134"/>
        <end position="156"/>
    </location>
</feature>
<dbReference type="GO" id="GO:0015293">
    <property type="term" value="F:symporter activity"/>
    <property type="evidence" value="ECO:0007669"/>
    <property type="project" value="InterPro"/>
</dbReference>
<feature type="transmembrane region" description="Helical" evidence="2">
    <location>
        <begin position="289"/>
        <end position="309"/>
    </location>
</feature>
<evidence type="ECO:0000256" key="1">
    <source>
        <dbReference type="ARBA" id="ARBA00009617"/>
    </source>
</evidence>
<feature type="transmembrane region" description="Helical" evidence="2">
    <location>
        <begin position="33"/>
        <end position="56"/>
    </location>
</feature>
<organism evidence="3 4">
    <name type="scientific">Hoeflea halophila</name>
    <dbReference type="NCBI Taxonomy" id="714899"/>
    <lineage>
        <taxon>Bacteria</taxon>
        <taxon>Pseudomonadati</taxon>
        <taxon>Pseudomonadota</taxon>
        <taxon>Alphaproteobacteria</taxon>
        <taxon>Hyphomicrobiales</taxon>
        <taxon>Rhizobiaceae</taxon>
        <taxon>Hoeflea</taxon>
    </lineage>
</organism>
<sequence>MANHRVYVLATASDLTPDLASEERERPKASPLALLRIAAYALPAIPLAALTLPLYVLVPTFYTETLGLSLASVGFALLLVRIFDAVNDPLIGWAADRFRPRFGRRRTLFAISLPSTAISAFMLFWPPVNAGVPWLAGWGLLLSLGYTAALIPFSAWGAELATDYHGRSRITAWREGLTLVGTLVAIALPFAIGFEQASGLHGLAVLGLAILIALPLFGATATLATPEPVEHSRMRVDLKAGLKHLVGNRPFVRLIVAFFLNGLANGIPATLFLYFVSARLGLPEARGPLLFLYFLCAIAGVPLAAWAARRVGKHRAWCYAMLAACVAFAPAPLLPEGAFVAFAAICALTGLLLGFDLSLPPAIQADVIDVDTASSGEQRSGTYFAVWSLATKLSLAGGVGIVFPALAMFGFDPGTESGSTQGLTALAIAYAWVPIAAKLISIAIMWNFPLDEAAQKSLRSRIETA</sequence>
<dbReference type="PANTHER" id="PTHR11328">
    <property type="entry name" value="MAJOR FACILITATOR SUPERFAMILY DOMAIN-CONTAINING PROTEIN"/>
    <property type="match status" value="1"/>
</dbReference>
<keyword evidence="2" id="KW-0472">Membrane</keyword>
<dbReference type="PANTHER" id="PTHR11328:SF24">
    <property type="entry name" value="MAJOR FACILITATOR SUPERFAMILY (MFS) PROFILE DOMAIN-CONTAINING PROTEIN"/>
    <property type="match status" value="1"/>
</dbReference>
<comment type="similarity">
    <text evidence="1">Belongs to the sodium:galactoside symporter (TC 2.A.2) family.</text>
</comment>
<keyword evidence="2" id="KW-0812">Transmembrane</keyword>
<evidence type="ECO:0000256" key="2">
    <source>
        <dbReference type="SAM" id="Phobius"/>
    </source>
</evidence>
<keyword evidence="4" id="KW-1185">Reference proteome</keyword>
<accession>A0A286HKS8</accession>
<feature type="transmembrane region" description="Helical" evidence="2">
    <location>
        <begin position="339"/>
        <end position="363"/>
    </location>
</feature>
<evidence type="ECO:0000313" key="4">
    <source>
        <dbReference type="Proteomes" id="UP000219465"/>
    </source>
</evidence>
<feature type="transmembrane region" description="Helical" evidence="2">
    <location>
        <begin position="384"/>
        <end position="411"/>
    </location>
</feature>
<gene>
    <name evidence="3" type="ORF">SAMN05877838_0132</name>
</gene>
<dbReference type="GO" id="GO:0005886">
    <property type="term" value="C:plasma membrane"/>
    <property type="evidence" value="ECO:0007669"/>
    <property type="project" value="TreeGrafter"/>
</dbReference>
<feature type="transmembrane region" description="Helical" evidence="2">
    <location>
        <begin position="251"/>
        <end position="277"/>
    </location>
</feature>
<dbReference type="Pfam" id="PF13347">
    <property type="entry name" value="MFS_2"/>
    <property type="match status" value="1"/>
</dbReference>
<dbReference type="Proteomes" id="UP000219465">
    <property type="component" value="Unassembled WGS sequence"/>
</dbReference>
<proteinExistence type="inferred from homology"/>
<dbReference type="AlphaFoldDB" id="A0A286HKS8"/>
<reference evidence="4" key="1">
    <citation type="submission" date="2017-08" db="EMBL/GenBank/DDBJ databases">
        <authorList>
            <person name="Varghese N."/>
            <person name="Submissions S."/>
        </authorList>
    </citation>
    <scope>NUCLEOTIDE SEQUENCE [LARGE SCALE GENOMIC DNA]</scope>
    <source>
        <strain evidence="4">KCTC 23107</strain>
    </source>
</reference>
<name>A0A286HKS8_9HYPH</name>
<feature type="transmembrane region" description="Helical" evidence="2">
    <location>
        <begin position="200"/>
        <end position="225"/>
    </location>
</feature>
<feature type="transmembrane region" description="Helical" evidence="2">
    <location>
        <begin position="107"/>
        <end position="128"/>
    </location>
</feature>
<feature type="transmembrane region" description="Helical" evidence="2">
    <location>
        <begin position="423"/>
        <end position="448"/>
    </location>
</feature>
<dbReference type="EMBL" id="OCPC01000001">
    <property type="protein sequence ID" value="SOE08415.1"/>
    <property type="molecule type" value="Genomic_DNA"/>
</dbReference>
<feature type="transmembrane region" description="Helical" evidence="2">
    <location>
        <begin position="176"/>
        <end position="194"/>
    </location>
</feature>